<evidence type="ECO:0008006" key="3">
    <source>
        <dbReference type="Google" id="ProtNLM"/>
    </source>
</evidence>
<proteinExistence type="predicted"/>
<dbReference type="EMBL" id="CP035491">
    <property type="protein sequence ID" value="QAY72408.1"/>
    <property type="molecule type" value="Genomic_DNA"/>
</dbReference>
<dbReference type="InterPro" id="IPR010662">
    <property type="entry name" value="RBBP9/YdeN"/>
</dbReference>
<dbReference type="OrthoDB" id="9804993at2"/>
<dbReference type="AlphaFoldDB" id="A0A4P6FPJ0"/>
<evidence type="ECO:0000313" key="1">
    <source>
        <dbReference type="EMBL" id="QAY72408.1"/>
    </source>
</evidence>
<dbReference type="Proteomes" id="UP000291259">
    <property type="component" value="Chromosome"/>
</dbReference>
<dbReference type="SUPFAM" id="SSF53474">
    <property type="entry name" value="alpha/beta-Hydrolases"/>
    <property type="match status" value="1"/>
</dbReference>
<reference evidence="1 2" key="1">
    <citation type="submission" date="2019-01" db="EMBL/GenBank/DDBJ databases">
        <title>Genome sequencing of strain FW100M-8.</title>
        <authorList>
            <person name="Heo J."/>
            <person name="Kim S.-J."/>
            <person name="Kim J.-S."/>
            <person name="Hong S.-B."/>
            <person name="Kwon S.-W."/>
        </authorList>
    </citation>
    <scope>NUCLEOTIDE SEQUENCE [LARGE SCALE GENOMIC DNA]</scope>
    <source>
        <strain evidence="1 2">FW100M-8</strain>
    </source>
</reference>
<protein>
    <recommendedName>
        <fullName evidence="3">Alpha/beta hydrolase</fullName>
    </recommendedName>
</protein>
<gene>
    <name evidence="1" type="ORF">ET445_02695</name>
</gene>
<sequence>MRGIVVPGIDGSGETHWQTRWEAADPALVRFAPTSWSAPDRDDWRAALTTALHAAGADAVVIAHSLGCLASVDALGTIAEASAPDAPAVRAALLVAPPDVDGPTFPAAAATFRDIRPSLLGTPALVVASEDDPFSSPAASRAFAAAVGAEIVFVGARGHLNGASGLGDWAEGLALLESLAGVRADA</sequence>
<accession>A0A4P6FPJ0</accession>
<name>A0A4P6FPJ0_9MICO</name>
<organism evidence="1 2">
    <name type="scientific">Agromyces protaetiae</name>
    <dbReference type="NCBI Taxonomy" id="2509455"/>
    <lineage>
        <taxon>Bacteria</taxon>
        <taxon>Bacillati</taxon>
        <taxon>Actinomycetota</taxon>
        <taxon>Actinomycetes</taxon>
        <taxon>Micrococcales</taxon>
        <taxon>Microbacteriaceae</taxon>
        <taxon>Agromyces</taxon>
    </lineage>
</organism>
<dbReference type="RefSeq" id="WP_129188600.1">
    <property type="nucleotide sequence ID" value="NZ_CP035491.1"/>
</dbReference>
<dbReference type="KEGG" id="agf:ET445_02695"/>
<dbReference type="InterPro" id="IPR029058">
    <property type="entry name" value="AB_hydrolase_fold"/>
</dbReference>
<dbReference type="Pfam" id="PF06821">
    <property type="entry name" value="Ser_hydrolase"/>
    <property type="match status" value="1"/>
</dbReference>
<dbReference type="Gene3D" id="3.40.50.1820">
    <property type="entry name" value="alpha/beta hydrolase"/>
    <property type="match status" value="1"/>
</dbReference>
<evidence type="ECO:0000313" key="2">
    <source>
        <dbReference type="Proteomes" id="UP000291259"/>
    </source>
</evidence>
<dbReference type="GO" id="GO:0016787">
    <property type="term" value="F:hydrolase activity"/>
    <property type="evidence" value="ECO:0007669"/>
    <property type="project" value="InterPro"/>
</dbReference>
<keyword evidence="2" id="KW-1185">Reference proteome</keyword>